<name>A0ABR7DDR5_9CLOT</name>
<dbReference type="Proteomes" id="UP000596929">
    <property type="component" value="Unassembled WGS sequence"/>
</dbReference>
<dbReference type="RefSeq" id="WP_032119518.1">
    <property type="nucleotide sequence ID" value="NZ_JACOOO010000025.1"/>
</dbReference>
<keyword evidence="1" id="KW-0812">Transmembrane</keyword>
<sequence length="149" mass="16762">MENMFFRKFLYMISVLALLLTVVGSAILPNLANWYSGYIGDGIVSIETLIFIYATIIPFLAILISVIKLSKNLLKCKGFSRDNLKSLKIISIGALIDFIIYLIGTVFIFKNLVCFVLTFATLMVFVMSYVIKELISNGIELQDENDLTI</sequence>
<proteinExistence type="predicted"/>
<feature type="transmembrane region" description="Helical" evidence="1">
    <location>
        <begin position="49"/>
        <end position="69"/>
    </location>
</feature>
<gene>
    <name evidence="2" type="ORF">H8S20_11845</name>
</gene>
<evidence type="ECO:0000313" key="2">
    <source>
        <dbReference type="EMBL" id="MBC5629582.1"/>
    </source>
</evidence>
<feature type="transmembrane region" description="Helical" evidence="1">
    <location>
        <begin position="89"/>
        <end position="109"/>
    </location>
</feature>
<organism evidence="2 3">
    <name type="scientific">Clostridium hominis</name>
    <dbReference type="NCBI Taxonomy" id="2763036"/>
    <lineage>
        <taxon>Bacteria</taxon>
        <taxon>Bacillati</taxon>
        <taxon>Bacillota</taxon>
        <taxon>Clostridia</taxon>
        <taxon>Eubacteriales</taxon>
        <taxon>Clostridiaceae</taxon>
        <taxon>Clostridium</taxon>
    </lineage>
</organism>
<comment type="caution">
    <text evidence="2">The sequence shown here is derived from an EMBL/GenBank/DDBJ whole genome shotgun (WGS) entry which is preliminary data.</text>
</comment>
<dbReference type="InterPro" id="IPR021354">
    <property type="entry name" value="DUF2975"/>
</dbReference>
<protein>
    <submittedName>
        <fullName evidence="2">DUF2975 domain-containing protein</fullName>
    </submittedName>
</protein>
<keyword evidence="3" id="KW-1185">Reference proteome</keyword>
<evidence type="ECO:0000313" key="3">
    <source>
        <dbReference type="Proteomes" id="UP000596929"/>
    </source>
</evidence>
<keyword evidence="1" id="KW-1133">Transmembrane helix</keyword>
<reference evidence="2 3" key="1">
    <citation type="submission" date="2020-08" db="EMBL/GenBank/DDBJ databases">
        <title>Genome public.</title>
        <authorList>
            <person name="Liu C."/>
            <person name="Sun Q."/>
        </authorList>
    </citation>
    <scope>NUCLEOTIDE SEQUENCE [LARGE SCALE GENOMIC DNA]</scope>
    <source>
        <strain evidence="2 3">NSJ-6</strain>
    </source>
</reference>
<keyword evidence="1" id="KW-0472">Membrane</keyword>
<dbReference type="Pfam" id="PF11188">
    <property type="entry name" value="DUF2975"/>
    <property type="match status" value="1"/>
</dbReference>
<feature type="transmembrane region" description="Helical" evidence="1">
    <location>
        <begin position="115"/>
        <end position="131"/>
    </location>
</feature>
<evidence type="ECO:0000256" key="1">
    <source>
        <dbReference type="SAM" id="Phobius"/>
    </source>
</evidence>
<dbReference type="EMBL" id="JACOOO010000025">
    <property type="protein sequence ID" value="MBC5629582.1"/>
    <property type="molecule type" value="Genomic_DNA"/>
</dbReference>
<accession>A0ABR7DDR5</accession>